<sequence length="511" mass="57361">MNLLTDSWIPVQQAGLQEKITFQQLLCGEKGGEICLPRDDMEFACLQLLVALTQVLFTPSDKKALVQRIKNPLTPEEYASGCEGKKDWFDLNHPETPFMQFRSVKAKEPTPMDKLMAGVADGTNKTFVNPQGLADGLCASCVSIALYNTAYNCPSAGGGFQPGMRGSTSITVLIATDSLRKTIWHNILTVESLNKEMPWYSQTSCMTPNYIDGLPPGAQYVFSEIGINRGLFWQPAKYQLCEPQPNLVCSCCGDTGRIYTGFLKEKLQPKYTISGAWPHPLSSRTFVIKKGGREEKFPSFTTTQPTWVHLPELVAEIQKDKEGYHPAPVIAQLRSYGANRLSFYVGGYRNGIKTTATIVERRHEMFSLADGWKDNSIVIDELIRNAQSYKNALSRALEDFYKLAIMSATSKKNRDRIKKIASQYSSVFYQQTENLIHDTLAHIDFDQPQDDLKSLYSDLKTVVIHLFNQATEPYKQEPKMLKALASSRRLLHQYLKELEAQGGNHEPAKSA</sequence>
<dbReference type="EMBL" id="MTSD02000007">
    <property type="protein sequence ID" value="OOV86274.1"/>
    <property type="molecule type" value="Genomic_DNA"/>
</dbReference>
<reference evidence="1" key="1">
    <citation type="submission" date="2017-02" db="EMBL/GenBank/DDBJ databases">
        <title>Draft Genome Sequence of the Salt Water Bacterium Oceanospirillum linum ATCC 11336.</title>
        <authorList>
            <person name="Trachtenberg A.M."/>
            <person name="Carney J.G."/>
            <person name="Linnane J.D."/>
            <person name="Rheaume B.A."/>
            <person name="Pitts N.L."/>
            <person name="Mykles D.L."/>
            <person name="Maclea K.S."/>
        </authorList>
    </citation>
    <scope>NUCLEOTIDE SEQUENCE [LARGE SCALE GENOMIC DNA]</scope>
    <source>
        <strain evidence="1">ATCC 11336</strain>
    </source>
</reference>
<gene>
    <name evidence="1" type="ORF">BTA35_0213720</name>
</gene>
<protein>
    <submittedName>
        <fullName evidence="1">Type I-E CRISPR-associated protein Cse1/CasA</fullName>
    </submittedName>
</protein>
<dbReference type="Pfam" id="PF09481">
    <property type="entry name" value="CRISPR_Cse1"/>
    <property type="match status" value="1"/>
</dbReference>
<accession>A0A1T1H8S6</accession>
<dbReference type="Gene3D" id="1.10.132.100">
    <property type="match status" value="1"/>
</dbReference>
<dbReference type="RefSeq" id="WP_078320386.1">
    <property type="nucleotide sequence ID" value="NZ_FXTS01000008.1"/>
</dbReference>
<evidence type="ECO:0000313" key="1">
    <source>
        <dbReference type="EMBL" id="OOV86274.1"/>
    </source>
</evidence>
<dbReference type="InterPro" id="IPR013381">
    <property type="entry name" value="CRISPR-assoc_prot_Cse1"/>
</dbReference>
<dbReference type="AlphaFoldDB" id="A0A1T1H8S6"/>
<organism evidence="1 2">
    <name type="scientific">Oceanospirillum linum</name>
    <dbReference type="NCBI Taxonomy" id="966"/>
    <lineage>
        <taxon>Bacteria</taxon>
        <taxon>Pseudomonadati</taxon>
        <taxon>Pseudomonadota</taxon>
        <taxon>Gammaproteobacteria</taxon>
        <taxon>Oceanospirillales</taxon>
        <taxon>Oceanospirillaceae</taxon>
        <taxon>Oceanospirillum</taxon>
    </lineage>
</organism>
<proteinExistence type="predicted"/>
<name>A0A1T1H8S6_OCELI</name>
<comment type="caution">
    <text evidence="1">The sequence shown here is derived from an EMBL/GenBank/DDBJ whole genome shotgun (WGS) entry which is preliminary data.</text>
</comment>
<dbReference type="Proteomes" id="UP000190064">
    <property type="component" value="Unassembled WGS sequence"/>
</dbReference>
<dbReference type="NCBIfam" id="TIGR02547">
    <property type="entry name" value="casA_cse1"/>
    <property type="match status" value="1"/>
</dbReference>
<dbReference type="STRING" id="966.BTA35_0213720"/>
<keyword evidence="2" id="KW-1185">Reference proteome</keyword>
<evidence type="ECO:0000313" key="2">
    <source>
        <dbReference type="Proteomes" id="UP000190064"/>
    </source>
</evidence>